<evidence type="ECO:0008006" key="3">
    <source>
        <dbReference type="Google" id="ProtNLM"/>
    </source>
</evidence>
<accession>A0A5D0RF13</accession>
<name>A0A5D0RF13_9FLAO</name>
<evidence type="ECO:0000313" key="1">
    <source>
        <dbReference type="EMBL" id="TYB79546.1"/>
    </source>
</evidence>
<comment type="caution">
    <text evidence="1">The sequence shown here is derived from an EMBL/GenBank/DDBJ whole genome shotgun (WGS) entry which is preliminary data.</text>
</comment>
<evidence type="ECO:0000313" key="2">
    <source>
        <dbReference type="Proteomes" id="UP000323720"/>
    </source>
</evidence>
<dbReference type="RefSeq" id="WP_148403278.1">
    <property type="nucleotide sequence ID" value="NZ_VSKK01000001.1"/>
</dbReference>
<dbReference type="AlphaFoldDB" id="A0A5D0RF13"/>
<dbReference type="EMBL" id="VSKK01000001">
    <property type="protein sequence ID" value="TYB79546.1"/>
    <property type="molecule type" value="Genomic_DNA"/>
</dbReference>
<gene>
    <name evidence="1" type="ORF">ES674_07250</name>
</gene>
<dbReference type="PROSITE" id="PS51257">
    <property type="entry name" value="PROKAR_LIPOPROTEIN"/>
    <property type="match status" value="1"/>
</dbReference>
<protein>
    <recommendedName>
        <fullName evidence="3">Cytochrome c</fullName>
    </recommendedName>
</protein>
<organism evidence="1 2">
    <name type="scientific">Bizionia myxarmorum</name>
    <dbReference type="NCBI Taxonomy" id="291186"/>
    <lineage>
        <taxon>Bacteria</taxon>
        <taxon>Pseudomonadati</taxon>
        <taxon>Bacteroidota</taxon>
        <taxon>Flavobacteriia</taxon>
        <taxon>Flavobacteriales</taxon>
        <taxon>Flavobacteriaceae</taxon>
        <taxon>Bizionia</taxon>
    </lineage>
</organism>
<sequence>MKQILGLLVILFFMFGCNNSEEKMLPEKVEKQDIVYDMYEPSEMANLMNQMYAYNLTIKNAIVAGEDIEEFPLDFLKIHSAELSDFKKRNLTFESFSKLFIDAEKELYNPDSEISETDRFNNVVNLCISCHQTECTGPIPRIKKLLIQ</sequence>
<dbReference type="OrthoDB" id="982229at2"/>
<dbReference type="Proteomes" id="UP000323720">
    <property type="component" value="Unassembled WGS sequence"/>
</dbReference>
<keyword evidence="2" id="KW-1185">Reference proteome</keyword>
<proteinExistence type="predicted"/>
<reference evidence="1 2" key="1">
    <citation type="submission" date="2019-08" db="EMBL/GenBank/DDBJ databases">
        <title>Genomes of Antarctic Bizionia species.</title>
        <authorList>
            <person name="Bowman J.P."/>
        </authorList>
    </citation>
    <scope>NUCLEOTIDE SEQUENCE [LARGE SCALE GENOMIC DNA]</scope>
    <source>
        <strain evidence="1 2">ADA-4</strain>
    </source>
</reference>